<accession>A0ABS7ANX2</accession>
<name>A0ABS7ANX2_9CLOT</name>
<sequence>MKLFFICLIILLIILIPFPLKISMYFSDEDYYIKLYKIIILSKKKTTHDVKLEKKETVNKKDKKKPSKESHIKLFKKINKRFLINKLYNSKFKPFVNLTGNLYYSLGDAANTAISYGILCQACPIIYFIFNILFKTNKFKFNINPVFKDKILVKFEISSILFFSIANIINILIIIFKCMIYSKEVDP</sequence>
<comment type="caution">
    <text evidence="2">The sequence shown here is derived from an EMBL/GenBank/DDBJ whole genome shotgun (WGS) entry which is preliminary data.</text>
</comment>
<reference evidence="2 3" key="1">
    <citation type="submission" date="2021-07" db="EMBL/GenBank/DDBJ databases">
        <title>Clostridium weizhouense sp. nov., an anaerobic bacterium isolated from activated sludge of Petroleum wastewater.</title>
        <authorList>
            <person name="Li Q."/>
        </authorList>
    </citation>
    <scope>NUCLEOTIDE SEQUENCE [LARGE SCALE GENOMIC DNA]</scope>
    <source>
        <strain evidence="2 3">YB-6</strain>
    </source>
</reference>
<dbReference type="Pfam" id="PF11167">
    <property type="entry name" value="DUF2953"/>
    <property type="match status" value="1"/>
</dbReference>
<gene>
    <name evidence="2" type="ORF">KYD98_04700</name>
</gene>
<dbReference type="InterPro" id="IPR021338">
    <property type="entry name" value="DUF2953"/>
</dbReference>
<evidence type="ECO:0000256" key="1">
    <source>
        <dbReference type="SAM" id="Phobius"/>
    </source>
</evidence>
<proteinExistence type="predicted"/>
<dbReference type="EMBL" id="JAHXPT010000003">
    <property type="protein sequence ID" value="MBW6409381.1"/>
    <property type="molecule type" value="Genomic_DNA"/>
</dbReference>
<feature type="transmembrane region" description="Helical" evidence="1">
    <location>
        <begin position="155"/>
        <end position="182"/>
    </location>
</feature>
<evidence type="ECO:0000313" key="2">
    <source>
        <dbReference type="EMBL" id="MBW6409381.1"/>
    </source>
</evidence>
<dbReference type="Proteomes" id="UP001519921">
    <property type="component" value="Unassembled WGS sequence"/>
</dbReference>
<keyword evidence="1" id="KW-1133">Transmembrane helix</keyword>
<organism evidence="2 3">
    <name type="scientific">Clostridium weizhouense</name>
    <dbReference type="NCBI Taxonomy" id="2859781"/>
    <lineage>
        <taxon>Bacteria</taxon>
        <taxon>Bacillati</taxon>
        <taxon>Bacillota</taxon>
        <taxon>Clostridia</taxon>
        <taxon>Eubacteriales</taxon>
        <taxon>Clostridiaceae</taxon>
        <taxon>Clostridium</taxon>
    </lineage>
</organism>
<feature type="transmembrane region" description="Helical" evidence="1">
    <location>
        <begin position="113"/>
        <end position="134"/>
    </location>
</feature>
<dbReference type="RefSeq" id="WP_219778443.1">
    <property type="nucleotide sequence ID" value="NZ_JAHXPT010000003.1"/>
</dbReference>
<evidence type="ECO:0000313" key="3">
    <source>
        <dbReference type="Proteomes" id="UP001519921"/>
    </source>
</evidence>
<keyword evidence="3" id="KW-1185">Reference proteome</keyword>
<keyword evidence="1" id="KW-0812">Transmembrane</keyword>
<protein>
    <submittedName>
        <fullName evidence="2">DUF2953 domain-containing protein</fullName>
    </submittedName>
</protein>
<keyword evidence="1" id="KW-0472">Membrane</keyword>